<evidence type="ECO:0000256" key="4">
    <source>
        <dbReference type="ARBA" id="ARBA00022485"/>
    </source>
</evidence>
<dbReference type="InterPro" id="IPR019190">
    <property type="entry name" value="EXOV"/>
</dbReference>
<dbReference type="EMBL" id="ML738590">
    <property type="protein sequence ID" value="KAE8167104.1"/>
    <property type="molecule type" value="Genomic_DNA"/>
</dbReference>
<dbReference type="PANTHER" id="PTHR14464">
    <property type="entry name" value="EXONUCLEASE V"/>
    <property type="match status" value="1"/>
</dbReference>
<evidence type="ECO:0000313" key="8">
    <source>
        <dbReference type="EMBL" id="KAE8167104.1"/>
    </source>
</evidence>
<comment type="cofactor">
    <cofactor evidence="1">
        <name>[4Fe-4S] cluster</name>
        <dbReference type="ChEBI" id="CHEBI:49883"/>
    </cofactor>
</comment>
<feature type="region of interest" description="Disordered" evidence="7">
    <location>
        <begin position="124"/>
        <end position="146"/>
    </location>
</feature>
<evidence type="ECO:0000256" key="3">
    <source>
        <dbReference type="ARBA" id="ARBA00011245"/>
    </source>
</evidence>
<keyword evidence="4" id="KW-0408">Iron</keyword>
<evidence type="ECO:0000256" key="6">
    <source>
        <dbReference type="ARBA" id="ARBA00022839"/>
    </source>
</evidence>
<dbReference type="AlphaFoldDB" id="A0A5N6V890"/>
<dbReference type="Pfam" id="PF09810">
    <property type="entry name" value="Exo5"/>
    <property type="match status" value="1"/>
</dbReference>
<feature type="compositionally biased region" description="Basic and acidic residues" evidence="7">
    <location>
        <begin position="134"/>
        <end position="146"/>
    </location>
</feature>
<name>A0A5N6V890_ASPTM</name>
<comment type="similarity">
    <text evidence="2">Belongs to the EXO5 family.</text>
</comment>
<dbReference type="GO" id="GO:0036297">
    <property type="term" value="P:interstrand cross-link repair"/>
    <property type="evidence" value="ECO:0007669"/>
    <property type="project" value="TreeGrafter"/>
</dbReference>
<dbReference type="OrthoDB" id="354769at2759"/>
<protein>
    <submittedName>
        <fullName evidence="8">Exonuclease V a 5' deoxyribonuclease-domain-containing protein</fullName>
    </submittedName>
</protein>
<keyword evidence="6 8" id="KW-0269">Exonuclease</keyword>
<evidence type="ECO:0000313" key="9">
    <source>
        <dbReference type="Proteomes" id="UP000326950"/>
    </source>
</evidence>
<keyword evidence="4" id="KW-0411">Iron-sulfur</keyword>
<proteinExistence type="inferred from homology"/>
<reference evidence="8 9" key="1">
    <citation type="submission" date="2019-04" db="EMBL/GenBank/DDBJ databases">
        <title>Friends and foes A comparative genomics study of 23 Aspergillus species from section Flavi.</title>
        <authorList>
            <consortium name="DOE Joint Genome Institute"/>
            <person name="Kjaerbolling I."/>
            <person name="Vesth T."/>
            <person name="Frisvad J.C."/>
            <person name="Nybo J.L."/>
            <person name="Theobald S."/>
            <person name="Kildgaard S."/>
            <person name="Isbrandt T."/>
            <person name="Kuo A."/>
            <person name="Sato A."/>
            <person name="Lyhne E.K."/>
            <person name="Kogle M.E."/>
            <person name="Wiebenga A."/>
            <person name="Kun R.S."/>
            <person name="Lubbers R.J."/>
            <person name="Makela M.R."/>
            <person name="Barry K."/>
            <person name="Chovatia M."/>
            <person name="Clum A."/>
            <person name="Daum C."/>
            <person name="Haridas S."/>
            <person name="He G."/>
            <person name="LaButti K."/>
            <person name="Lipzen A."/>
            <person name="Mondo S."/>
            <person name="Riley R."/>
            <person name="Salamov A."/>
            <person name="Simmons B.A."/>
            <person name="Magnuson J.K."/>
            <person name="Henrissat B."/>
            <person name="Mortensen U.H."/>
            <person name="Larsen T.O."/>
            <person name="Devries R.P."/>
            <person name="Grigoriev I.V."/>
            <person name="Machida M."/>
            <person name="Baker S.E."/>
            <person name="Andersen M.R."/>
        </authorList>
    </citation>
    <scope>NUCLEOTIDE SEQUENCE [LARGE SCALE GENOMIC DNA]</scope>
    <source>
        <strain evidence="8 9">CBS 117626</strain>
    </source>
</reference>
<feature type="region of interest" description="Disordered" evidence="7">
    <location>
        <begin position="1"/>
        <end position="96"/>
    </location>
</feature>
<dbReference type="GO" id="GO:0051539">
    <property type="term" value="F:4 iron, 4 sulfur cluster binding"/>
    <property type="evidence" value="ECO:0007669"/>
    <property type="project" value="UniProtKB-KW"/>
</dbReference>
<keyword evidence="4" id="KW-0004">4Fe-4S</keyword>
<evidence type="ECO:0000256" key="1">
    <source>
        <dbReference type="ARBA" id="ARBA00001966"/>
    </source>
</evidence>
<dbReference type="Proteomes" id="UP000326950">
    <property type="component" value="Unassembled WGS sequence"/>
</dbReference>
<keyword evidence="6 8" id="KW-0378">Hydrolase</keyword>
<dbReference type="GO" id="GO:0045145">
    <property type="term" value="F:single-stranded DNA 5'-3' DNA exonuclease activity"/>
    <property type="evidence" value="ECO:0007669"/>
    <property type="project" value="InterPro"/>
</dbReference>
<evidence type="ECO:0000256" key="5">
    <source>
        <dbReference type="ARBA" id="ARBA00022722"/>
    </source>
</evidence>
<accession>A0A5N6V890</accession>
<evidence type="ECO:0000256" key="7">
    <source>
        <dbReference type="SAM" id="MobiDB-lite"/>
    </source>
</evidence>
<feature type="compositionally biased region" description="Low complexity" evidence="7">
    <location>
        <begin position="60"/>
        <end position="70"/>
    </location>
</feature>
<dbReference type="PANTHER" id="PTHR14464:SF4">
    <property type="entry name" value="EXONUCLEASE V"/>
    <property type="match status" value="1"/>
</dbReference>
<evidence type="ECO:0000256" key="2">
    <source>
        <dbReference type="ARBA" id="ARBA00009797"/>
    </source>
</evidence>
<gene>
    <name evidence="8" type="ORF">BDV40DRAFT_253207</name>
</gene>
<keyword evidence="5" id="KW-0540">Nuclease</keyword>
<sequence>MSCPQSSRHLMKDTISDNSSDYGSDFTPDEEEVLNELLAQAVKEHATPLHATPPPPPTQPSTTTPTAKETNGAVGDIEDCHVAPSSPRTPKVLGRQKTVWQVSRTWRSPVAGRAGQMASNGDAAFVEHPNSTEGRMKERERDVAREKEWTTGATDTAADNRSPIERFRRPPNKAFSVTDLISPAWCELQYWYTLTKFGRKRRTPAMKQGSTIHKTLEDEIYTTVSVEISTKEDALALRIWNIIQGLRTLREYGITRELEVWGLVDGELVNGVIDQLSYECPDPDLEATAASYYADVEASRAVLPEYQMSLSDYLLSPSQGGKRLSDLSWNGEQEGSLDGSEIVSQSSSEAFNLPRIYMTDVKTRASASVPTVKSSSFRPTLLQLQMYYHMLNRLATSDDVSIELLASRYGLDPTRTFTDAFIAEVGGLNDQFFDTFSSQGSDFIPEDVAGRRTSYGADSAPSGSQDSTSILLAHNNLTSLWKLMKDQLRLTFLPPTHSTPVSVAPSIPSEFQPGLLEPYPTVLSPLLTARYLSSAPTTDAQSRVLGSRSFLFDPTTLTAYLSDQMEWWRGERNPRGVEVMDAWKCRICEFRDECSWRQEREWAFAKRRRRRSSSLAV</sequence>
<keyword evidence="4" id="KW-0479">Metal-binding</keyword>
<organism evidence="8 9">
    <name type="scientific">Aspergillus tamarii</name>
    <dbReference type="NCBI Taxonomy" id="41984"/>
    <lineage>
        <taxon>Eukaryota</taxon>
        <taxon>Fungi</taxon>
        <taxon>Dikarya</taxon>
        <taxon>Ascomycota</taxon>
        <taxon>Pezizomycotina</taxon>
        <taxon>Eurotiomycetes</taxon>
        <taxon>Eurotiomycetidae</taxon>
        <taxon>Eurotiales</taxon>
        <taxon>Aspergillaceae</taxon>
        <taxon>Aspergillus</taxon>
        <taxon>Aspergillus subgen. Circumdati</taxon>
    </lineage>
</organism>
<dbReference type="GO" id="GO:0005634">
    <property type="term" value="C:nucleus"/>
    <property type="evidence" value="ECO:0007669"/>
    <property type="project" value="TreeGrafter"/>
</dbReference>
<comment type="subunit">
    <text evidence="3">Monomer.</text>
</comment>
<dbReference type="GO" id="GO:0005739">
    <property type="term" value="C:mitochondrion"/>
    <property type="evidence" value="ECO:0007669"/>
    <property type="project" value="TreeGrafter"/>
</dbReference>
<keyword evidence="9" id="KW-1185">Reference proteome</keyword>